<comment type="cofactor">
    <cofactor evidence="1 5">
        <name>pyridoxal 5'-phosphate</name>
        <dbReference type="ChEBI" id="CHEBI:597326"/>
    </cofactor>
</comment>
<evidence type="ECO:0000256" key="3">
    <source>
        <dbReference type="ARBA" id="ARBA00022898"/>
    </source>
</evidence>
<dbReference type="GO" id="GO:0004760">
    <property type="term" value="F:L-serine-pyruvate transaminase activity"/>
    <property type="evidence" value="ECO:0007669"/>
    <property type="project" value="TreeGrafter"/>
</dbReference>
<dbReference type="PANTHER" id="PTHR21152">
    <property type="entry name" value="AMINOTRANSFERASE CLASS V"/>
    <property type="match status" value="1"/>
</dbReference>
<protein>
    <submittedName>
        <fullName evidence="7">Alanine--glyoxylate aminotransferase family protein</fullName>
    </submittedName>
</protein>
<feature type="domain" description="Aminotransferase class V" evidence="6">
    <location>
        <begin position="63"/>
        <end position="292"/>
    </location>
</feature>
<dbReference type="InterPro" id="IPR015421">
    <property type="entry name" value="PyrdxlP-dep_Trfase_major"/>
</dbReference>
<comment type="caution">
    <text evidence="7">The sequence shown here is derived from an EMBL/GenBank/DDBJ whole genome shotgun (WGS) entry which is preliminary data.</text>
</comment>
<feature type="modified residue" description="N6-(pyridoxal phosphate)lysine" evidence="5">
    <location>
        <position position="191"/>
    </location>
</feature>
<dbReference type="Proteomes" id="UP000620075">
    <property type="component" value="Unassembled WGS sequence"/>
</dbReference>
<evidence type="ECO:0000256" key="1">
    <source>
        <dbReference type="ARBA" id="ARBA00001933"/>
    </source>
</evidence>
<dbReference type="GO" id="GO:0019265">
    <property type="term" value="P:glycine biosynthetic process, by transamination of glyoxylate"/>
    <property type="evidence" value="ECO:0007669"/>
    <property type="project" value="TreeGrafter"/>
</dbReference>
<dbReference type="InterPro" id="IPR015422">
    <property type="entry name" value="PyrdxlP-dep_Trfase_small"/>
</dbReference>
<dbReference type="PIRSF" id="PIRSF000524">
    <property type="entry name" value="SPT"/>
    <property type="match status" value="1"/>
</dbReference>
<evidence type="ECO:0000256" key="4">
    <source>
        <dbReference type="PIRSR" id="PIRSR000524-1"/>
    </source>
</evidence>
<evidence type="ECO:0000259" key="6">
    <source>
        <dbReference type="Pfam" id="PF00266"/>
    </source>
</evidence>
<keyword evidence="7" id="KW-0032">Aminotransferase</keyword>
<dbReference type="AlphaFoldDB" id="A0A934NCP7"/>
<proteinExistence type="inferred from homology"/>
<reference evidence="7 8" key="1">
    <citation type="submission" date="2020-10" db="EMBL/GenBank/DDBJ databases">
        <title>Ca. Dormibacterota MAGs.</title>
        <authorList>
            <person name="Montgomery K."/>
        </authorList>
    </citation>
    <scope>NUCLEOTIDE SEQUENCE [LARGE SCALE GENOMIC DNA]</scope>
    <source>
        <strain evidence="7">SC8811_S16_3</strain>
    </source>
</reference>
<name>A0A934NCP7_9BACT</name>
<gene>
    <name evidence="7" type="ORF">JF888_03755</name>
</gene>
<accession>A0A934NCP7</accession>
<dbReference type="EMBL" id="JAEKNQ010000019">
    <property type="protein sequence ID" value="MBJ7602298.1"/>
    <property type="molecule type" value="Genomic_DNA"/>
</dbReference>
<dbReference type="InterPro" id="IPR024169">
    <property type="entry name" value="SP_NH2Trfase/AEP_transaminase"/>
</dbReference>
<evidence type="ECO:0000313" key="7">
    <source>
        <dbReference type="EMBL" id="MBJ7602298.1"/>
    </source>
</evidence>
<dbReference type="GO" id="GO:0008453">
    <property type="term" value="F:alanine-glyoxylate transaminase activity"/>
    <property type="evidence" value="ECO:0007669"/>
    <property type="project" value="TreeGrafter"/>
</dbReference>
<dbReference type="PANTHER" id="PTHR21152:SF40">
    <property type="entry name" value="ALANINE--GLYOXYLATE AMINOTRANSFERASE"/>
    <property type="match status" value="1"/>
</dbReference>
<dbReference type="SUPFAM" id="SSF53383">
    <property type="entry name" value="PLP-dependent transferases"/>
    <property type="match status" value="1"/>
</dbReference>
<organism evidence="7 8">
    <name type="scientific">Candidatus Dormiibacter inghamiae</name>
    <dbReference type="NCBI Taxonomy" id="3127013"/>
    <lineage>
        <taxon>Bacteria</taxon>
        <taxon>Bacillati</taxon>
        <taxon>Candidatus Dormiibacterota</taxon>
        <taxon>Candidatus Dormibacteria</taxon>
        <taxon>Candidatus Dormibacterales</taxon>
        <taxon>Candidatus Dormibacteraceae</taxon>
        <taxon>Candidatus Dormiibacter</taxon>
    </lineage>
</organism>
<evidence type="ECO:0000256" key="2">
    <source>
        <dbReference type="ARBA" id="ARBA00009236"/>
    </source>
</evidence>
<dbReference type="Gene3D" id="3.40.640.10">
    <property type="entry name" value="Type I PLP-dependent aspartate aminotransferase-like (Major domain)"/>
    <property type="match status" value="1"/>
</dbReference>
<dbReference type="InterPro" id="IPR015424">
    <property type="entry name" value="PyrdxlP-dep_Trfase"/>
</dbReference>
<sequence length="370" mass="39952">MEGRELLLIPGPVSVEPEVLEALGRPVRAHYGDDWAADYALLTENLRQIFRTRGDVFLLFGPGTAANEAALASALAPGDEVIVCSNGMFGERLRDLSVALGLQVHLVAAEVGYPLLPELVEAAISQHPAARLLAVVHHETSAGLLNPVREICRLGRRHGLLTLVDAISSLGGVKLEMDDWGIDICSTVANKALGGPIGIAPLAVGDRVWAAVEDGRAKRPGWYLNLSNWRDAPRTQSPIHPHPTTMPTNVIDALAVAVKQILDSGLEERHRRCAAAADRVREGLGELGFSMVVEPPYASPLCTAVWSRPGMDVAHYQKWMRSERGLRLGGGLGRLYGKSFRVGHMGRAAEPDVVDRFLNATSDYLALRTA</sequence>
<comment type="similarity">
    <text evidence="2">Belongs to the class-V pyridoxal-phosphate-dependent aminotransferase family.</text>
</comment>
<dbReference type="Gene3D" id="3.90.1150.10">
    <property type="entry name" value="Aspartate Aminotransferase, domain 1"/>
    <property type="match status" value="1"/>
</dbReference>
<evidence type="ECO:0000313" key="8">
    <source>
        <dbReference type="Proteomes" id="UP000620075"/>
    </source>
</evidence>
<feature type="binding site" evidence="4">
    <location>
        <position position="341"/>
    </location>
    <ligand>
        <name>substrate</name>
    </ligand>
</feature>
<dbReference type="Pfam" id="PF00266">
    <property type="entry name" value="Aminotran_5"/>
    <property type="match status" value="1"/>
</dbReference>
<keyword evidence="3 5" id="KW-0663">Pyridoxal phosphate</keyword>
<dbReference type="InterPro" id="IPR000192">
    <property type="entry name" value="Aminotrans_V_dom"/>
</dbReference>
<evidence type="ECO:0000256" key="5">
    <source>
        <dbReference type="PIRSR" id="PIRSR000524-50"/>
    </source>
</evidence>
<keyword evidence="7" id="KW-0808">Transferase</keyword>